<organism evidence="1 2">
    <name type="scientific">Caerostris darwini</name>
    <dbReference type="NCBI Taxonomy" id="1538125"/>
    <lineage>
        <taxon>Eukaryota</taxon>
        <taxon>Metazoa</taxon>
        <taxon>Ecdysozoa</taxon>
        <taxon>Arthropoda</taxon>
        <taxon>Chelicerata</taxon>
        <taxon>Arachnida</taxon>
        <taxon>Araneae</taxon>
        <taxon>Araneomorphae</taxon>
        <taxon>Entelegynae</taxon>
        <taxon>Araneoidea</taxon>
        <taxon>Araneidae</taxon>
        <taxon>Caerostris</taxon>
    </lineage>
</organism>
<protein>
    <submittedName>
        <fullName evidence="1">Uncharacterized protein</fullName>
    </submittedName>
</protein>
<dbReference type="EMBL" id="BPLQ01005389">
    <property type="protein sequence ID" value="GIY14605.1"/>
    <property type="molecule type" value="Genomic_DNA"/>
</dbReference>
<comment type="caution">
    <text evidence="1">The sequence shown here is derived from an EMBL/GenBank/DDBJ whole genome shotgun (WGS) entry which is preliminary data.</text>
</comment>
<name>A0AAV4QZB6_9ARAC</name>
<accession>A0AAV4QZB6</accession>
<gene>
    <name evidence="1" type="ORF">CDAR_518371</name>
</gene>
<reference evidence="1 2" key="1">
    <citation type="submission" date="2021-06" db="EMBL/GenBank/DDBJ databases">
        <title>Caerostris darwini draft genome.</title>
        <authorList>
            <person name="Kono N."/>
            <person name="Arakawa K."/>
        </authorList>
    </citation>
    <scope>NUCLEOTIDE SEQUENCE [LARGE SCALE GENOMIC DNA]</scope>
</reference>
<dbReference type="Proteomes" id="UP001054837">
    <property type="component" value="Unassembled WGS sequence"/>
</dbReference>
<evidence type="ECO:0000313" key="1">
    <source>
        <dbReference type="EMBL" id="GIY14605.1"/>
    </source>
</evidence>
<proteinExistence type="predicted"/>
<sequence length="117" mass="13131">MSLIAYPVVVETAVFSELGFLFPGCTDDGLIPVEIALTIWDPSATVLTVNGADEYYSSKNRSTRRWMCDHARLPFLYGGKRTINEAMAEVLSFERRGTWDVVWFGLSLYGHLVHNLG</sequence>
<keyword evidence="2" id="KW-1185">Reference proteome</keyword>
<dbReference type="AlphaFoldDB" id="A0AAV4QZB6"/>
<evidence type="ECO:0000313" key="2">
    <source>
        <dbReference type="Proteomes" id="UP001054837"/>
    </source>
</evidence>